<feature type="transmembrane region" description="Helical" evidence="2">
    <location>
        <begin position="19"/>
        <end position="35"/>
    </location>
</feature>
<gene>
    <name evidence="3" type="ORF">NCTC12391_00340</name>
</gene>
<name>A0A449CZP6_9MICO</name>
<dbReference type="EMBL" id="CAACXN010000010">
    <property type="protein sequence ID" value="VEW10763.1"/>
    <property type="molecule type" value="Genomic_DNA"/>
</dbReference>
<feature type="region of interest" description="Disordered" evidence="1">
    <location>
        <begin position="46"/>
        <end position="84"/>
    </location>
</feature>
<proteinExistence type="predicted"/>
<keyword evidence="2" id="KW-0812">Transmembrane</keyword>
<feature type="compositionally biased region" description="Polar residues" evidence="1">
    <location>
        <begin position="68"/>
        <end position="84"/>
    </location>
</feature>
<evidence type="ECO:0000313" key="4">
    <source>
        <dbReference type="Proteomes" id="UP000386281"/>
    </source>
</evidence>
<dbReference type="AlphaFoldDB" id="A0A449CZP6"/>
<accession>A0A449CZP6</accession>
<evidence type="ECO:0000313" key="3">
    <source>
        <dbReference type="EMBL" id="VEW10763.1"/>
    </source>
</evidence>
<evidence type="ECO:0000256" key="2">
    <source>
        <dbReference type="SAM" id="Phobius"/>
    </source>
</evidence>
<protein>
    <submittedName>
        <fullName evidence="3">Uncharacterized protein</fullName>
    </submittedName>
</protein>
<dbReference type="Proteomes" id="UP000386281">
    <property type="component" value="Unassembled WGS sequence"/>
</dbReference>
<keyword evidence="2" id="KW-1133">Transmembrane helix</keyword>
<evidence type="ECO:0000256" key="1">
    <source>
        <dbReference type="SAM" id="MobiDB-lite"/>
    </source>
</evidence>
<dbReference type="RefSeq" id="WP_190246557.1">
    <property type="nucleotide sequence ID" value="NZ_CAACXN010000010.1"/>
</dbReference>
<organism evidence="3 4">
    <name type="scientific">Brevibacterium casei</name>
    <dbReference type="NCBI Taxonomy" id="33889"/>
    <lineage>
        <taxon>Bacteria</taxon>
        <taxon>Bacillati</taxon>
        <taxon>Actinomycetota</taxon>
        <taxon>Actinomycetes</taxon>
        <taxon>Micrococcales</taxon>
        <taxon>Brevibacteriaceae</taxon>
        <taxon>Brevibacterium</taxon>
    </lineage>
</organism>
<sequence length="84" mass="9429">MSTAFFTGFLFEAVGGIDYAWIIALTLPGIIYFVLMRRTRRMADRLESDTTVDKMSSPLESLTDIDENSPSIPSVNRPENNEPV</sequence>
<reference evidence="3 4" key="1">
    <citation type="submission" date="2019-02" db="EMBL/GenBank/DDBJ databases">
        <authorList>
            <consortium name="Pathogen Informatics"/>
        </authorList>
    </citation>
    <scope>NUCLEOTIDE SEQUENCE [LARGE SCALE GENOMIC DNA]</scope>
    <source>
        <strain evidence="3 4">3012STDY7078520</strain>
    </source>
</reference>
<keyword evidence="2" id="KW-0472">Membrane</keyword>